<dbReference type="PANTHER" id="PTHR34502">
    <property type="entry name" value="DUF6594 DOMAIN-CONTAINING PROTEIN-RELATED"/>
    <property type="match status" value="1"/>
</dbReference>
<feature type="compositionally biased region" description="Polar residues" evidence="1">
    <location>
        <begin position="8"/>
        <end position="20"/>
    </location>
</feature>
<feature type="transmembrane region" description="Helical" evidence="2">
    <location>
        <begin position="308"/>
        <end position="329"/>
    </location>
</feature>
<feature type="domain" description="DUF6594" evidence="3">
    <location>
        <begin position="59"/>
        <end position="319"/>
    </location>
</feature>
<feature type="region of interest" description="Disordered" evidence="1">
    <location>
        <begin position="1"/>
        <end position="23"/>
    </location>
</feature>
<evidence type="ECO:0000256" key="2">
    <source>
        <dbReference type="SAM" id="Phobius"/>
    </source>
</evidence>
<keyword evidence="2" id="KW-1133">Transmembrane helix</keyword>
<feature type="region of interest" description="Disordered" evidence="1">
    <location>
        <begin position="103"/>
        <end position="124"/>
    </location>
</feature>
<evidence type="ECO:0000313" key="5">
    <source>
        <dbReference type="Proteomes" id="UP000799291"/>
    </source>
</evidence>
<dbReference type="PANTHER" id="PTHR34502:SF3">
    <property type="entry name" value="DUF6594 DOMAIN-CONTAINING PROTEIN"/>
    <property type="match status" value="1"/>
</dbReference>
<keyword evidence="2" id="KW-0472">Membrane</keyword>
<name>A0A6G1ISY4_9PLEO</name>
<dbReference type="OrthoDB" id="3533814at2759"/>
<organism evidence="4 5">
    <name type="scientific">Lentithecium fluviatile CBS 122367</name>
    <dbReference type="NCBI Taxonomy" id="1168545"/>
    <lineage>
        <taxon>Eukaryota</taxon>
        <taxon>Fungi</taxon>
        <taxon>Dikarya</taxon>
        <taxon>Ascomycota</taxon>
        <taxon>Pezizomycotina</taxon>
        <taxon>Dothideomycetes</taxon>
        <taxon>Pleosporomycetidae</taxon>
        <taxon>Pleosporales</taxon>
        <taxon>Massarineae</taxon>
        <taxon>Lentitheciaceae</taxon>
        <taxon>Lentithecium</taxon>
    </lineage>
</organism>
<dbReference type="AlphaFoldDB" id="A0A6G1ISY4"/>
<protein>
    <recommendedName>
        <fullName evidence="3">DUF6594 domain-containing protein</fullName>
    </recommendedName>
</protein>
<evidence type="ECO:0000259" key="3">
    <source>
        <dbReference type="Pfam" id="PF20237"/>
    </source>
</evidence>
<keyword evidence="2" id="KW-0812">Transmembrane</keyword>
<sequence>MYTGLTGIGTSTEARGNPTHQAAKRSIIPSFLRDPEDTPDGRFKEHITYENVSSYPLGYPSWAAYQNSDPTFRIYKRFGTLRNRVLLYRQQELAKLEERLNELDEEDDQDPTRNHRIRSLRRDQADTESTRMAIINEIDAKLKHYDDLLERELRSGNLQKPTKRNYRSLVNYLWNRAPIVRSEMTFLKHRDDFVMLTEQCESPLERTLDHLICSVPFAWFKRLFSSEAQRNKIDKTKDSHTTLTSTERVEQLARFIASILAILLIGIPLYVLASGCFTDKTKITTLLVALVFFPVAIQIAARPKNHDLFTATAAYCAVLSAFLAASTNFNFGQSQYQPVGNGTLWRV</sequence>
<reference evidence="4" key="1">
    <citation type="journal article" date="2020" name="Stud. Mycol.">
        <title>101 Dothideomycetes genomes: a test case for predicting lifestyles and emergence of pathogens.</title>
        <authorList>
            <person name="Haridas S."/>
            <person name="Albert R."/>
            <person name="Binder M."/>
            <person name="Bloem J."/>
            <person name="Labutti K."/>
            <person name="Salamov A."/>
            <person name="Andreopoulos B."/>
            <person name="Baker S."/>
            <person name="Barry K."/>
            <person name="Bills G."/>
            <person name="Bluhm B."/>
            <person name="Cannon C."/>
            <person name="Castanera R."/>
            <person name="Culley D."/>
            <person name="Daum C."/>
            <person name="Ezra D."/>
            <person name="Gonzalez J."/>
            <person name="Henrissat B."/>
            <person name="Kuo A."/>
            <person name="Liang C."/>
            <person name="Lipzen A."/>
            <person name="Lutzoni F."/>
            <person name="Magnuson J."/>
            <person name="Mondo S."/>
            <person name="Nolan M."/>
            <person name="Ohm R."/>
            <person name="Pangilinan J."/>
            <person name="Park H.-J."/>
            <person name="Ramirez L."/>
            <person name="Alfaro M."/>
            <person name="Sun H."/>
            <person name="Tritt A."/>
            <person name="Yoshinaga Y."/>
            <person name="Zwiers L.-H."/>
            <person name="Turgeon B."/>
            <person name="Goodwin S."/>
            <person name="Spatafora J."/>
            <person name="Crous P."/>
            <person name="Grigoriev I."/>
        </authorList>
    </citation>
    <scope>NUCLEOTIDE SEQUENCE</scope>
    <source>
        <strain evidence="4">CBS 122367</strain>
    </source>
</reference>
<evidence type="ECO:0000256" key="1">
    <source>
        <dbReference type="SAM" id="MobiDB-lite"/>
    </source>
</evidence>
<keyword evidence="5" id="KW-1185">Reference proteome</keyword>
<evidence type="ECO:0000313" key="4">
    <source>
        <dbReference type="EMBL" id="KAF2681051.1"/>
    </source>
</evidence>
<feature type="transmembrane region" description="Helical" evidence="2">
    <location>
        <begin position="252"/>
        <end position="271"/>
    </location>
</feature>
<dbReference type="Pfam" id="PF20237">
    <property type="entry name" value="DUF6594"/>
    <property type="match status" value="1"/>
</dbReference>
<proteinExistence type="predicted"/>
<feature type="transmembrane region" description="Helical" evidence="2">
    <location>
        <begin position="283"/>
        <end position="301"/>
    </location>
</feature>
<dbReference type="Proteomes" id="UP000799291">
    <property type="component" value="Unassembled WGS sequence"/>
</dbReference>
<dbReference type="InterPro" id="IPR046529">
    <property type="entry name" value="DUF6594"/>
</dbReference>
<accession>A0A6G1ISY4</accession>
<gene>
    <name evidence="4" type="ORF">K458DRAFT_85685</name>
</gene>
<dbReference type="EMBL" id="MU005593">
    <property type="protein sequence ID" value="KAF2681051.1"/>
    <property type="molecule type" value="Genomic_DNA"/>
</dbReference>